<dbReference type="EMBL" id="LDAU01000183">
    <property type="protein sequence ID" value="KRX00627.1"/>
    <property type="molecule type" value="Genomic_DNA"/>
</dbReference>
<feature type="coiled-coil region" evidence="1">
    <location>
        <begin position="134"/>
        <end position="161"/>
    </location>
</feature>
<evidence type="ECO:0000256" key="2">
    <source>
        <dbReference type="SAM" id="MobiDB-lite"/>
    </source>
</evidence>
<feature type="compositionally biased region" description="Low complexity" evidence="2">
    <location>
        <begin position="244"/>
        <end position="259"/>
    </location>
</feature>
<name>A0A0V0QEM8_PSEPJ</name>
<dbReference type="OMA" id="MQEREEN"/>
<feature type="region of interest" description="Disordered" evidence="2">
    <location>
        <begin position="423"/>
        <end position="467"/>
    </location>
</feature>
<evidence type="ECO:0000256" key="1">
    <source>
        <dbReference type="SAM" id="Coils"/>
    </source>
</evidence>
<feature type="compositionally biased region" description="Basic and acidic residues" evidence="2">
    <location>
        <begin position="434"/>
        <end position="443"/>
    </location>
</feature>
<feature type="compositionally biased region" description="Low complexity" evidence="2">
    <location>
        <begin position="448"/>
        <end position="463"/>
    </location>
</feature>
<gene>
    <name evidence="3" type="ORF">PPERSA_00854</name>
</gene>
<comment type="caution">
    <text evidence="3">The sequence shown here is derived from an EMBL/GenBank/DDBJ whole genome shotgun (WGS) entry which is preliminary data.</text>
</comment>
<feature type="compositionally biased region" description="Polar residues" evidence="2">
    <location>
        <begin position="287"/>
        <end position="300"/>
    </location>
</feature>
<feature type="compositionally biased region" description="Low complexity" evidence="2">
    <location>
        <begin position="301"/>
        <end position="315"/>
    </location>
</feature>
<dbReference type="Proteomes" id="UP000054937">
    <property type="component" value="Unassembled WGS sequence"/>
</dbReference>
<evidence type="ECO:0000313" key="4">
    <source>
        <dbReference type="Proteomes" id="UP000054937"/>
    </source>
</evidence>
<reference evidence="3 4" key="1">
    <citation type="journal article" date="2015" name="Sci. Rep.">
        <title>Genome of the facultative scuticociliatosis pathogen Pseudocohnilembus persalinus provides insight into its virulence through horizontal gene transfer.</title>
        <authorList>
            <person name="Xiong J."/>
            <person name="Wang G."/>
            <person name="Cheng J."/>
            <person name="Tian M."/>
            <person name="Pan X."/>
            <person name="Warren A."/>
            <person name="Jiang C."/>
            <person name="Yuan D."/>
            <person name="Miao W."/>
        </authorList>
    </citation>
    <scope>NUCLEOTIDE SEQUENCE [LARGE SCALE GENOMIC DNA]</scope>
    <source>
        <strain evidence="3">36N120E</strain>
    </source>
</reference>
<keyword evidence="1" id="KW-0175">Coiled coil</keyword>
<keyword evidence="4" id="KW-1185">Reference proteome</keyword>
<evidence type="ECO:0000313" key="3">
    <source>
        <dbReference type="EMBL" id="KRX00627.1"/>
    </source>
</evidence>
<feature type="compositionally biased region" description="Polar residues" evidence="2">
    <location>
        <begin position="423"/>
        <end position="433"/>
    </location>
</feature>
<sequence length="800" mass="94286">MNQSFSQSQNSYNEQSDYYKNSSSFLDNTFQDNSNQNSCISSPQKQENVNIINDQNCTWEDKNKEVFQKVQGLQQHKQYLSKEFNTVQQKNILLLAQKQSFQKSFKNLQNKAEQLIQGEKSNLIQYFDDQVLLKARKQLVNDQLMEQIEFSENNQKSSTNQKSNQRSVSFDLKAINTPNNIKCNNSSIKGISDKQTNDKTYINDPQTEKLQGLKVSFNQISMKKTEVQSQVKSIQDQNEQISFNESQKNSQKKINSSQKISERTINKDISKLPQQQMEMSFDQKENNINCSNFKNPNHQISPSKYNSNNNDKNNINKTNQIQQINELELSGFLSNPNTSTNKYNKQSNNQNKINNFVNCHNNQQNLLCKNQQFQQQYAKSNLKDLSESQNKSLISTLQMQCNEKLEHNQLTVNQNQISPSQKFLSQNDQSFQEKSVEQFHETEQNEDYSNNSISNINYNSNNNDQTCNTSVISQQTRYRSYTNNQKKIKKINYDVSQLTQKVNHLENDVLQYQNIVNQKEIQIKQLQFEKMQIQEQFMHLQNTSDQEKHFFQNKISEFENLNNQLLQLEQELNNKSDCQNCRELQKIIQEQRINLQQPCQECEKLSIKLNKTENQNQETLKNYKKLQIHSQTLQKQLTEKQQEKELIQNKKTLKINQNQKLIAPEKQQDLLKEIFELQSELKQKNQHIQQFQENLDTIFQTVIKNDQQIKKIKKQQEQQLNFTLPGIKNSQQIVVNGLDLFKENISSVLEGYSTKLTNFNQNEIYLQQMEMENQELKQEKDFLLKKLNQLQQREKVLNIR</sequence>
<proteinExistence type="predicted"/>
<feature type="region of interest" description="Disordered" evidence="2">
    <location>
        <begin position="239"/>
        <end position="266"/>
    </location>
</feature>
<feature type="region of interest" description="Disordered" evidence="2">
    <location>
        <begin position="183"/>
        <end position="205"/>
    </location>
</feature>
<dbReference type="InParanoid" id="A0A0V0QEM8"/>
<accession>A0A0V0QEM8</accession>
<feature type="region of interest" description="Disordered" evidence="2">
    <location>
        <begin position="287"/>
        <end position="315"/>
    </location>
</feature>
<dbReference type="AlphaFoldDB" id="A0A0V0QEM8"/>
<organism evidence="3 4">
    <name type="scientific">Pseudocohnilembus persalinus</name>
    <name type="common">Ciliate</name>
    <dbReference type="NCBI Taxonomy" id="266149"/>
    <lineage>
        <taxon>Eukaryota</taxon>
        <taxon>Sar</taxon>
        <taxon>Alveolata</taxon>
        <taxon>Ciliophora</taxon>
        <taxon>Intramacronucleata</taxon>
        <taxon>Oligohymenophorea</taxon>
        <taxon>Scuticociliatia</taxon>
        <taxon>Philasterida</taxon>
        <taxon>Pseudocohnilembidae</taxon>
        <taxon>Pseudocohnilembus</taxon>
    </lineage>
</organism>
<feature type="coiled-coil region" evidence="1">
    <location>
        <begin position="759"/>
        <end position="800"/>
    </location>
</feature>
<feature type="coiled-coil region" evidence="1">
    <location>
        <begin position="602"/>
        <end position="694"/>
    </location>
</feature>
<feature type="coiled-coil region" evidence="1">
    <location>
        <begin position="488"/>
        <end position="578"/>
    </location>
</feature>
<protein>
    <submittedName>
        <fullName evidence="3">Uncharacterized protein</fullName>
    </submittedName>
</protein>